<feature type="transmembrane region" description="Helical" evidence="1">
    <location>
        <begin position="136"/>
        <end position="151"/>
    </location>
</feature>
<accession>A0A6C0HXH2</accession>
<proteinExistence type="predicted"/>
<name>A0A6C0HXH2_9ZZZZ</name>
<protein>
    <recommendedName>
        <fullName evidence="3">Hint domain-containing protein</fullName>
    </recommendedName>
</protein>
<keyword evidence="1" id="KW-0812">Transmembrane</keyword>
<dbReference type="InterPro" id="IPR036844">
    <property type="entry name" value="Hint_dom_sf"/>
</dbReference>
<keyword evidence="1" id="KW-1133">Transmembrane helix</keyword>
<feature type="transmembrane region" description="Helical" evidence="1">
    <location>
        <begin position="7"/>
        <end position="28"/>
    </location>
</feature>
<evidence type="ECO:0000313" key="2">
    <source>
        <dbReference type="EMBL" id="QHT84825.1"/>
    </source>
</evidence>
<dbReference type="AlphaFoldDB" id="A0A6C0HXH2"/>
<organism evidence="2">
    <name type="scientific">viral metagenome</name>
    <dbReference type="NCBI Taxonomy" id="1070528"/>
    <lineage>
        <taxon>unclassified sequences</taxon>
        <taxon>metagenomes</taxon>
        <taxon>organismal metagenomes</taxon>
    </lineage>
</organism>
<dbReference type="SUPFAM" id="SSF51294">
    <property type="entry name" value="Hedgehog/intein (Hint) domain"/>
    <property type="match status" value="1"/>
</dbReference>
<evidence type="ECO:0000256" key="1">
    <source>
        <dbReference type="SAM" id="Phobius"/>
    </source>
</evidence>
<keyword evidence="1" id="KW-0472">Membrane</keyword>
<reference evidence="2" key="1">
    <citation type="journal article" date="2020" name="Nature">
        <title>Giant virus diversity and host interactions through global metagenomics.</title>
        <authorList>
            <person name="Schulz F."/>
            <person name="Roux S."/>
            <person name="Paez-Espino D."/>
            <person name="Jungbluth S."/>
            <person name="Walsh D.A."/>
            <person name="Denef V.J."/>
            <person name="McMahon K.D."/>
            <person name="Konstantinidis K.T."/>
            <person name="Eloe-Fadrosh E.A."/>
            <person name="Kyrpides N.C."/>
            <person name="Woyke T."/>
        </authorList>
    </citation>
    <scope>NUCLEOTIDE SEQUENCE</scope>
    <source>
        <strain evidence="2">GVMAG-M-3300023184-178</strain>
    </source>
</reference>
<dbReference type="EMBL" id="MN740028">
    <property type="protein sequence ID" value="QHT84825.1"/>
    <property type="molecule type" value="Genomic_DNA"/>
</dbReference>
<feature type="transmembrane region" description="Helical" evidence="1">
    <location>
        <begin position="104"/>
        <end position="124"/>
    </location>
</feature>
<sequence length="302" mass="34081">MPKGSDWLNFIYVNLGFIAQVFVMYYFVAVADIKANWPLYRCNPIYMPLSDNIESDFVYCVQNMQTSFMGYLLQPLTYITSGLAQMGGEFGDSLNDSRNMLANIRNFVTTIIQSVFGVFLNLITEFQKITIGLKDLIGKLIGVMVVLMYTMDGSVKTMQSAWNGPAGQSVKALSGNCFHPDVRIKLKDDVVVKMKEVNVGDTLESGSLVIATMKLIKTKTDILYVMPNGVKNLPIYVTGSHIVFNKNTNEYIEVKNHPDAKILKNEDCDYFSCLITDDHLIRIGEQVFYDYDDDIIRAQIGR</sequence>
<evidence type="ECO:0008006" key="3">
    <source>
        <dbReference type="Google" id="ProtNLM"/>
    </source>
</evidence>